<proteinExistence type="predicted"/>
<organism evidence="1 2">
    <name type="scientific">Leptospira borgpetersenii serovar Javanica str. UI 09931</name>
    <dbReference type="NCBI Taxonomy" id="1049767"/>
    <lineage>
        <taxon>Bacteria</taxon>
        <taxon>Pseudomonadati</taxon>
        <taxon>Spirochaetota</taxon>
        <taxon>Spirochaetia</taxon>
        <taxon>Leptospirales</taxon>
        <taxon>Leptospiraceae</taxon>
        <taxon>Leptospira</taxon>
    </lineage>
</organism>
<comment type="caution">
    <text evidence="1">The sequence shown here is derived from an EMBL/GenBank/DDBJ whole genome shotgun (WGS) entry which is preliminary data.</text>
</comment>
<name>A0AAV3J6D1_LEPBO</name>
<protein>
    <submittedName>
        <fullName evidence="1">Uncharacterized protein</fullName>
    </submittedName>
</protein>
<evidence type="ECO:0000313" key="2">
    <source>
        <dbReference type="Proteomes" id="UP000014570"/>
    </source>
</evidence>
<sequence length="60" mass="7366">MNFFVIKEVWFRYIFSNQKRGPSRNTNHLHRIGDTPGFLFILLRFRKIQLANTTIRKWLK</sequence>
<dbReference type="Proteomes" id="UP000014570">
    <property type="component" value="Unassembled WGS sequence"/>
</dbReference>
<gene>
    <name evidence="1" type="ORF">LEP1GSC103_1241</name>
</gene>
<dbReference type="EMBL" id="AHNP02000013">
    <property type="protein sequence ID" value="EPG56288.1"/>
    <property type="molecule type" value="Genomic_DNA"/>
</dbReference>
<dbReference type="AlphaFoldDB" id="A0AAV3J6D1"/>
<reference evidence="1 2" key="1">
    <citation type="submission" date="2013-04" db="EMBL/GenBank/DDBJ databases">
        <authorList>
            <person name="Harkins D.M."/>
            <person name="Durkin A.S."/>
            <person name="Brinkac L.M."/>
            <person name="Haft D.H."/>
            <person name="Selengut J.D."/>
            <person name="Sanka R."/>
            <person name="DePew J."/>
            <person name="Purushe J."/>
            <person name="Chanthongthip A."/>
            <person name="Lattana O."/>
            <person name="Phetsouvanh R."/>
            <person name="Newton P.N."/>
            <person name="Vinetz J.M."/>
            <person name="Sutton G.G."/>
            <person name="Nierman W.C."/>
            <person name="Fouts D.E."/>
        </authorList>
    </citation>
    <scope>NUCLEOTIDE SEQUENCE [LARGE SCALE GENOMIC DNA]</scope>
    <source>
        <strain evidence="1 2">UI 09931</strain>
    </source>
</reference>
<evidence type="ECO:0000313" key="1">
    <source>
        <dbReference type="EMBL" id="EPG56288.1"/>
    </source>
</evidence>
<accession>A0AAV3J6D1</accession>